<keyword evidence="9 14" id="KW-0175">Coiled coil</keyword>
<dbReference type="FunFam" id="2.10.25.10:FF:000011">
    <property type="entry name" value="Cadherin EGF LAG seven-pass G-type receptor"/>
    <property type="match status" value="1"/>
</dbReference>
<protein>
    <recommendedName>
        <fullName evidence="20">Laminin, beta 1b</fullName>
    </recommendedName>
</protein>
<dbReference type="InterPro" id="IPR056863">
    <property type="entry name" value="LMN_ATRN_NET-like_EGF"/>
</dbReference>
<dbReference type="InterPro" id="IPR056558">
    <property type="entry name" value="LAMB1-4_helical"/>
</dbReference>
<feature type="domain" description="Laminin EGF-like" evidence="15">
    <location>
        <begin position="817"/>
        <end position="862"/>
    </location>
</feature>
<feature type="disulfide bond" evidence="13">
    <location>
        <begin position="1082"/>
        <end position="1099"/>
    </location>
</feature>
<dbReference type="Proteomes" id="UP001239994">
    <property type="component" value="Unassembled WGS sequence"/>
</dbReference>
<keyword evidence="11" id="KW-0325">Glycoprotein</keyword>
<dbReference type="CDD" id="cd22300">
    <property type="entry name" value="cc_LAMB1_C"/>
    <property type="match status" value="1"/>
</dbReference>
<evidence type="ECO:0000256" key="7">
    <source>
        <dbReference type="ARBA" id="ARBA00022869"/>
    </source>
</evidence>
<feature type="disulfide bond" evidence="13">
    <location>
        <begin position="819"/>
        <end position="836"/>
    </location>
</feature>
<evidence type="ECO:0000256" key="2">
    <source>
        <dbReference type="ARBA" id="ARBA00022525"/>
    </source>
</evidence>
<keyword evidence="12 13" id="KW-0424">Laminin EGF-like domain</keyword>
<dbReference type="Gene3D" id="2.170.300.10">
    <property type="entry name" value="Tie2 ligand-binding domain superfamily"/>
    <property type="match status" value="1"/>
</dbReference>
<keyword evidence="6" id="KW-0677">Repeat</keyword>
<evidence type="ECO:0000256" key="8">
    <source>
        <dbReference type="ARBA" id="ARBA00022889"/>
    </source>
</evidence>
<dbReference type="GO" id="GO:0070831">
    <property type="term" value="P:basement membrane assembly"/>
    <property type="evidence" value="ECO:0007669"/>
    <property type="project" value="TreeGrafter"/>
</dbReference>
<evidence type="ECO:0000259" key="15">
    <source>
        <dbReference type="PROSITE" id="PS50027"/>
    </source>
</evidence>
<evidence type="ECO:0000313" key="19">
    <source>
        <dbReference type="Proteomes" id="UP001239994"/>
    </source>
</evidence>
<evidence type="ECO:0000259" key="17">
    <source>
        <dbReference type="PROSITE" id="PS51117"/>
    </source>
</evidence>
<dbReference type="FunFam" id="2.10.25.10:FF:000209">
    <property type="entry name" value="Laminin subunit alpha 5"/>
    <property type="match status" value="1"/>
</dbReference>
<dbReference type="Pfam" id="PF24973">
    <property type="entry name" value="EGF_LMN_ATRN"/>
    <property type="match status" value="2"/>
</dbReference>
<evidence type="ECO:0000256" key="9">
    <source>
        <dbReference type="ARBA" id="ARBA00023054"/>
    </source>
</evidence>
<keyword evidence="19" id="KW-1185">Reference proteome</keyword>
<feature type="coiled-coil region" evidence="14">
    <location>
        <begin position="1267"/>
        <end position="1301"/>
    </location>
</feature>
<feature type="domain" description="Laminin EGF-like" evidence="15">
    <location>
        <begin position="1080"/>
        <end position="1132"/>
    </location>
</feature>
<feature type="disulfide bond" evidence="13">
    <location>
        <begin position="434"/>
        <end position="443"/>
    </location>
</feature>
<feature type="disulfide bond" evidence="13">
    <location>
        <begin position="769"/>
        <end position="781"/>
    </location>
</feature>
<keyword evidence="10 13" id="KW-1015">Disulfide bond</keyword>
<dbReference type="Gene3D" id="2.10.25.10">
    <property type="entry name" value="Laminin"/>
    <property type="match status" value="11"/>
</dbReference>
<dbReference type="PROSITE" id="PS01248">
    <property type="entry name" value="EGF_LAM_1"/>
    <property type="match status" value="6"/>
</dbReference>
<feature type="disulfide bond" evidence="13">
    <location>
        <begin position="485"/>
        <end position="494"/>
    </location>
</feature>
<dbReference type="GO" id="GO:0009888">
    <property type="term" value="P:tissue development"/>
    <property type="evidence" value="ECO:0007669"/>
    <property type="project" value="TreeGrafter"/>
</dbReference>
<evidence type="ECO:0000256" key="14">
    <source>
        <dbReference type="SAM" id="Coils"/>
    </source>
</evidence>
<dbReference type="PROSITE" id="PS51116">
    <property type="entry name" value="LAMININ_IVB"/>
    <property type="match status" value="1"/>
</dbReference>
<dbReference type="Pfam" id="PF23219">
    <property type="entry name" value="LAMB1"/>
    <property type="match status" value="1"/>
</dbReference>
<dbReference type="GO" id="GO:0034446">
    <property type="term" value="P:substrate adhesion-dependent cell spreading"/>
    <property type="evidence" value="ECO:0007669"/>
    <property type="project" value="TreeGrafter"/>
</dbReference>
<feature type="domain" description="Laminin EGF-like" evidence="15">
    <location>
        <begin position="404"/>
        <end position="462"/>
    </location>
</feature>
<feature type="disulfide bond" evidence="13">
    <location>
        <begin position="306"/>
        <end position="315"/>
    </location>
</feature>
<dbReference type="SUPFAM" id="SSF57196">
    <property type="entry name" value="EGF/Laminin"/>
    <property type="match status" value="12"/>
</dbReference>
<dbReference type="EMBL" id="JAROKS010000021">
    <property type="protein sequence ID" value="KAK1790576.1"/>
    <property type="molecule type" value="Genomic_DNA"/>
</dbReference>
<evidence type="ECO:0000256" key="1">
    <source>
        <dbReference type="ARBA" id="ARBA00004302"/>
    </source>
</evidence>
<keyword evidence="8" id="KW-0130">Cell adhesion</keyword>
<dbReference type="CDD" id="cd00055">
    <property type="entry name" value="EGF_Lam"/>
    <property type="match status" value="13"/>
</dbReference>
<feature type="domain" description="Laminin N-terminal" evidence="17">
    <location>
        <begin position="38"/>
        <end position="276"/>
    </location>
</feature>
<keyword evidence="2" id="KW-0964">Secreted</keyword>
<feature type="disulfide bond" evidence="13">
    <location>
        <begin position="1080"/>
        <end position="1092"/>
    </location>
</feature>
<feature type="disulfide bond" evidence="13">
    <location>
        <begin position="1101"/>
        <end position="1110"/>
    </location>
</feature>
<dbReference type="GO" id="GO:0043256">
    <property type="term" value="C:laminin complex"/>
    <property type="evidence" value="ECO:0007669"/>
    <property type="project" value="TreeGrafter"/>
</dbReference>
<evidence type="ECO:0000256" key="5">
    <source>
        <dbReference type="ARBA" id="ARBA00022729"/>
    </source>
</evidence>
<evidence type="ECO:0000256" key="4">
    <source>
        <dbReference type="ARBA" id="ARBA00022553"/>
    </source>
</evidence>
<evidence type="ECO:0000256" key="6">
    <source>
        <dbReference type="ARBA" id="ARBA00022737"/>
    </source>
</evidence>
<dbReference type="FunFam" id="2.10.25.10:FF:000084">
    <property type="entry name" value="Laminin subunit alpha 3"/>
    <property type="match status" value="1"/>
</dbReference>
<reference evidence="18" key="1">
    <citation type="submission" date="2023-03" db="EMBL/GenBank/DDBJ databases">
        <title>Electrophorus voltai genome.</title>
        <authorList>
            <person name="Bian C."/>
        </authorList>
    </citation>
    <scope>NUCLEOTIDE SEQUENCE</scope>
    <source>
        <strain evidence="18">CB-2022</strain>
        <tissue evidence="18">Muscle</tissue>
    </source>
</reference>
<feature type="disulfide bond" evidence="13">
    <location>
        <begin position="996"/>
        <end position="1005"/>
    </location>
</feature>
<dbReference type="GO" id="GO:0009887">
    <property type="term" value="P:animal organ morphogenesis"/>
    <property type="evidence" value="ECO:0007669"/>
    <property type="project" value="TreeGrafter"/>
</dbReference>
<dbReference type="SMART" id="SM00180">
    <property type="entry name" value="EGF_Lam"/>
    <property type="match status" value="13"/>
</dbReference>
<feature type="disulfide bond" evidence="13">
    <location>
        <begin position="882"/>
        <end position="891"/>
    </location>
</feature>
<feature type="disulfide bond" evidence="13">
    <location>
        <begin position="497"/>
        <end position="511"/>
    </location>
</feature>
<proteinExistence type="predicted"/>
<dbReference type="GO" id="GO:0016477">
    <property type="term" value="P:cell migration"/>
    <property type="evidence" value="ECO:0007669"/>
    <property type="project" value="TreeGrafter"/>
</dbReference>
<keyword evidence="3" id="KW-0272">Extracellular matrix</keyword>
<feature type="disulfide bond" evidence="13">
    <location>
        <begin position="790"/>
        <end position="799"/>
    </location>
</feature>
<feature type="domain" description="Laminin EGF-like" evidence="15">
    <location>
        <begin position="277"/>
        <end position="340"/>
    </location>
</feature>
<dbReference type="SMART" id="SM00136">
    <property type="entry name" value="LamNT"/>
    <property type="match status" value="1"/>
</dbReference>
<dbReference type="Pfam" id="PF00055">
    <property type="entry name" value="Laminin_N"/>
    <property type="match status" value="1"/>
</dbReference>
<dbReference type="InterPro" id="IPR050440">
    <property type="entry name" value="Laminin/Netrin_ECM"/>
</dbReference>
<dbReference type="Pfam" id="PF21199">
    <property type="entry name" value="LAMININ_IV_B"/>
    <property type="match status" value="1"/>
</dbReference>
<dbReference type="GO" id="GO:0007411">
    <property type="term" value="P:axon guidance"/>
    <property type="evidence" value="ECO:0007669"/>
    <property type="project" value="TreeGrafter"/>
</dbReference>
<feature type="disulfide bond" evidence="13">
    <location>
        <begin position="771"/>
        <end position="788"/>
    </location>
</feature>
<evidence type="ECO:0000256" key="10">
    <source>
        <dbReference type="ARBA" id="ARBA00023157"/>
    </source>
</evidence>
<dbReference type="GO" id="GO:0005178">
    <property type="term" value="F:integrin binding"/>
    <property type="evidence" value="ECO:0007669"/>
    <property type="project" value="TreeGrafter"/>
</dbReference>
<dbReference type="FunFam" id="2.10.25.10:FF:000135">
    <property type="entry name" value="Laminin subunit beta 4"/>
    <property type="match status" value="2"/>
</dbReference>
<dbReference type="InterPro" id="IPR002049">
    <property type="entry name" value="LE_dom"/>
</dbReference>
<feature type="disulfide bond" evidence="13">
    <location>
        <begin position="446"/>
        <end position="460"/>
    </location>
</feature>
<feature type="disulfide bond" evidence="13">
    <location>
        <begin position="1052"/>
        <end position="1061"/>
    </location>
</feature>
<keyword evidence="7" id="KW-0084">Basement membrane</keyword>
<name>A0AAD9DQR0_9TELE</name>
<dbReference type="PRINTS" id="PR00011">
    <property type="entry name" value="EGFLAMININ"/>
</dbReference>
<keyword evidence="4" id="KW-0597">Phosphoprotein</keyword>
<feature type="domain" description="Laminin EGF-like" evidence="15">
    <location>
        <begin position="463"/>
        <end position="513"/>
    </location>
</feature>
<dbReference type="InterPro" id="IPR013015">
    <property type="entry name" value="Laminin_IV_B"/>
</dbReference>
<dbReference type="FunFam" id="2.10.25.10:FF:000145">
    <property type="entry name" value="Laminin subunit beta 1"/>
    <property type="match status" value="1"/>
</dbReference>
<feature type="coiled-coil region" evidence="14">
    <location>
        <begin position="1478"/>
        <end position="1508"/>
    </location>
</feature>
<sequence length="1780" mass="196982">QSDNLDYLTSFRASSSLRIVVAFGVLAQDLPSYTDKCAEGSCYPATGDLLIGRARRLKASSTCGLSGPETFCIVSNLQADKCFECDSREMYNEVTHPNSHTIENIVTTFAPNRLKTWWQSQNGVENVTIQLDLEAEFHFTHLIMTFKTFRPAAMVIERSSDYGQSWQVYRYFAYDCSTTFPYISKGPVIRVDDIICDSRYSDTEPSTEGEVIFRVLDPVFKIRDPFSEHIQNLLRITNLRVRMVKLHTLGDDLMNDLEDVMQKYYYAIFDMVVRGNCFCYGHASQCAPITGGEARVEGMVHGHCVCKHHTAGLNCELCENFYHDVPWRPAEGRNTNACKKCECNHHSTICHFDMAAYIASGNVSGGVCDNCLHNTQGQHCEGCKPFYYQRPDLHKRHPDICTPCDCDPQGSLNGGVCDSVTDVARRLIAGQCHCKASVEGKRCDSCKQGHYGLGQDPLGCLPCRCNPLGTLPGRACERNTGECHCKRLVTGRSCNQCLPQHWGLRNDMDGCRPCDCNLGGALNNDCSPETGQCVCREHMFGRRCDQVKNGYYFATLDHYTYEAEDAEFESGVTMVPRSLPVDHHATWTGIGFANVPEGKALQFTVDNVPQSMEYNLLIRYEPQLPDMWEDVLVVVMRTRNPSPSAHCSLPYADQQRVSLSPGSRYVLLSRPLCLEKDQKYNLSMLLAHYSSDDHHHLPNMLIDSIVLLPVLRNLELFSGTADSEEAWEMFQKYRCLELSHTIQKSPMTDICKEYIFSASALLHQGVMECECHPQGSLSLICNSIGGQCPCRPNVVGRKCDTCSPGTFHLGPSGCRSCECDKLGSRTPFCNVTTGQCPCVPGAYGRQCAHCLPGHWGFPHCHACFCNGHSNRCQTNTGQCLACREHTTGHHCERCENGYHGNVLLGSGEHCRPCMCPDGPGSGRQFADTCYENPNSLQLHCLCSSGYKGPRCEECAPGYYGNPQVAGGRCHPCHCNRNIDMHDPGSCDTHTGICLKCLYYTEGPRCQYCSHGYYGDATTQNCQKCMCQALGSVEQSCVDGKCECDRVSGQCPCLPGVEGLNCDHCAPNTWNINSREGCQLCQCHPTHSFSPSCDALSGQCSCKPGFGGRTCEECRALFWGDPEVKCNACDCDPRGISTLQCNKSTGKCMCVEGVAGQRCDSCRRGYVGKFPECQQCHQCFSDWDVTVSELTNQTERMIGTVDEAKVTSVPAAYHDTISSLESGARQLIQILEDNEAQKTLVHNKALLQQTNQLMLVLGRSLNHSEDLVAQVSAEHGRAAEELRSLSEESHKLQKSMEEKQQQALLIKHANIRGAADSIWQYHQQSLEAEGQVNQATSDLQSPMEQSAGLRQASEDMLNAIQGGYELRLQLQAERLDKMNRDLDQDDLSQLSHQVCGGASGPDSCGGCEGLGCAGEAGALQCGAAGCAGLITESNKALNKAKELDHDILDSLKEVEKLHRMVSDARGQADEAKLSAQDVLSKANQSKSRVEQTNQELRQLVQEIRDFLTRGADLQRIEALADKVLKLKMPVAAGELKNVTMEIRQHVASLTSVDDILAETADQARMAEMLLHQTRTVSEKAMQLKEEAEEVMSALNESEYAQSAAHVSLTGAKDNLDYTQQHMASVESETAASELKLSNITQRMLDAEAGVGEAKQKILEASSSAENTNRVADYVSEVMEQTKRELDSEVKDSFRLVSHLMEHKALGVSDARQRVERLRQEAKDFLDDSVNKLKKLTELEKTFSSNQQSLEEKAEELKDLEKTAQGVLQELSHKAALYSTCL</sequence>
<comment type="subcellular location">
    <subcellularLocation>
        <location evidence="1">Secreted</location>
        <location evidence="1">Extracellular space</location>
        <location evidence="1">Extracellular matrix</location>
        <location evidence="1">Basement membrane</location>
    </subcellularLocation>
</comment>
<gene>
    <name evidence="18" type="ORF">P4O66_014447</name>
</gene>
<feature type="domain" description="Laminin EGF-like" evidence="15">
    <location>
        <begin position="769"/>
        <end position="816"/>
    </location>
</feature>
<dbReference type="InterPro" id="IPR000742">
    <property type="entry name" value="EGF"/>
</dbReference>
<feature type="domain" description="Laminin EGF-like" evidence="15">
    <location>
        <begin position="1024"/>
        <end position="1079"/>
    </location>
</feature>
<comment type="caution">
    <text evidence="13">Lacks conserved residue(s) required for the propagation of feature annotation.</text>
</comment>
<dbReference type="PANTHER" id="PTHR10574:SF233">
    <property type="entry name" value="LAMININ SUBUNIT BETA-1"/>
    <property type="match status" value="1"/>
</dbReference>
<organism evidence="18 19">
    <name type="scientific">Electrophorus voltai</name>
    <dbReference type="NCBI Taxonomy" id="2609070"/>
    <lineage>
        <taxon>Eukaryota</taxon>
        <taxon>Metazoa</taxon>
        <taxon>Chordata</taxon>
        <taxon>Craniata</taxon>
        <taxon>Vertebrata</taxon>
        <taxon>Euteleostomi</taxon>
        <taxon>Actinopterygii</taxon>
        <taxon>Neopterygii</taxon>
        <taxon>Teleostei</taxon>
        <taxon>Ostariophysi</taxon>
        <taxon>Gymnotiformes</taxon>
        <taxon>Gymnotoidei</taxon>
        <taxon>Gymnotidae</taxon>
        <taxon>Electrophorus</taxon>
    </lineage>
</organism>
<dbReference type="Gene3D" id="2.60.120.260">
    <property type="entry name" value="Galactose-binding domain-like"/>
    <property type="match status" value="1"/>
</dbReference>
<dbReference type="FunFam" id="2.170.300.10:FF:000001">
    <property type="entry name" value="Laminin subunit beta-1"/>
    <property type="match status" value="1"/>
</dbReference>
<dbReference type="FunFam" id="2.10.25.10:FF:000074">
    <property type="entry name" value="Laminin subunit alpha"/>
    <property type="match status" value="1"/>
</dbReference>
<dbReference type="FunFam" id="2.10.25.10:FF:000101">
    <property type="entry name" value="Laminin subunit beta 1"/>
    <property type="match status" value="1"/>
</dbReference>
<dbReference type="PROSITE" id="PS51117">
    <property type="entry name" value="LAMININ_NTER"/>
    <property type="match status" value="1"/>
</dbReference>
<feature type="domain" description="Laminin EGF-like" evidence="15">
    <location>
        <begin position="972"/>
        <end position="1023"/>
    </location>
</feature>
<evidence type="ECO:0000313" key="18">
    <source>
        <dbReference type="EMBL" id="KAK1790576.1"/>
    </source>
</evidence>
<dbReference type="GO" id="GO:0150043">
    <property type="term" value="F:structural constituent of synapse-associated extracellular matrix"/>
    <property type="evidence" value="ECO:0007669"/>
    <property type="project" value="TreeGrafter"/>
</dbReference>
<dbReference type="FunFam" id="2.170.300.10:FF:000004">
    <property type="entry name" value="Laminin subunit beta 1"/>
    <property type="match status" value="1"/>
</dbReference>
<dbReference type="FunFam" id="2.60.120.260:FF:000010">
    <property type="entry name" value="Laminin subunit beta 1"/>
    <property type="match status" value="1"/>
</dbReference>
<accession>A0AAD9DQR0</accession>
<feature type="non-terminal residue" evidence="18">
    <location>
        <position position="1780"/>
    </location>
</feature>
<evidence type="ECO:0008006" key="20">
    <source>
        <dbReference type="Google" id="ProtNLM"/>
    </source>
</evidence>
<feature type="disulfide bond" evidence="13">
    <location>
        <begin position="371"/>
        <end position="380"/>
    </location>
</feature>
<feature type="domain" description="Laminin EGF-like" evidence="15">
    <location>
        <begin position="863"/>
        <end position="912"/>
    </location>
</feature>
<feature type="coiled-coil region" evidence="14">
    <location>
        <begin position="1706"/>
        <end position="1768"/>
    </location>
</feature>
<dbReference type="FunFam" id="2.10.25.10:FF:000065">
    <property type="entry name" value="Laminin subunit beta 1"/>
    <property type="match status" value="1"/>
</dbReference>
<feature type="disulfide bond" evidence="13">
    <location>
        <begin position="817"/>
        <end position="829"/>
    </location>
</feature>
<dbReference type="SMART" id="SM00181">
    <property type="entry name" value="EGF"/>
    <property type="match status" value="9"/>
</dbReference>
<dbReference type="PANTHER" id="PTHR10574">
    <property type="entry name" value="NETRIN/LAMININ-RELATED"/>
    <property type="match status" value="1"/>
</dbReference>
<feature type="disulfide bond" evidence="13">
    <location>
        <begin position="838"/>
        <end position="847"/>
    </location>
</feature>
<dbReference type="FunFam" id="2.10.25.10:FF:000138">
    <property type="entry name" value="Laminin subunit beta 1"/>
    <property type="match status" value="1"/>
</dbReference>
<keyword evidence="5" id="KW-0732">Signal</keyword>
<feature type="domain" description="Laminin IV type B" evidence="16">
    <location>
        <begin position="553"/>
        <end position="763"/>
    </location>
</feature>
<feature type="domain" description="Laminin EGF-like" evidence="15">
    <location>
        <begin position="341"/>
        <end position="403"/>
    </location>
</feature>
<dbReference type="Pfam" id="PF00053">
    <property type="entry name" value="EGF_laminin"/>
    <property type="match status" value="11"/>
</dbReference>
<dbReference type="PROSITE" id="PS50027">
    <property type="entry name" value="EGF_LAM_2"/>
    <property type="match status" value="10"/>
</dbReference>
<comment type="caution">
    <text evidence="18">The sequence shown here is derived from an EMBL/GenBank/DDBJ whole genome shotgun (WGS) entry which is preliminary data.</text>
</comment>
<dbReference type="InterPro" id="IPR008211">
    <property type="entry name" value="Laminin_N"/>
</dbReference>
<dbReference type="FunFam" id="2.10.25.10:FF:000130">
    <property type="entry name" value="Laminin subunit beta 1"/>
    <property type="match status" value="1"/>
</dbReference>
<evidence type="ECO:0000256" key="13">
    <source>
        <dbReference type="PROSITE-ProRule" id="PRU00460"/>
    </source>
</evidence>
<evidence type="ECO:0000256" key="11">
    <source>
        <dbReference type="ARBA" id="ARBA00023180"/>
    </source>
</evidence>
<evidence type="ECO:0000256" key="12">
    <source>
        <dbReference type="ARBA" id="ARBA00023292"/>
    </source>
</evidence>
<evidence type="ECO:0000259" key="16">
    <source>
        <dbReference type="PROSITE" id="PS51116"/>
    </source>
</evidence>
<evidence type="ECO:0000256" key="3">
    <source>
        <dbReference type="ARBA" id="ARBA00022530"/>
    </source>
</evidence>